<dbReference type="Proteomes" id="UP000006447">
    <property type="component" value="Unassembled WGS sequence"/>
</dbReference>
<dbReference type="PATRIC" id="fig|1165867.3.peg.4869"/>
<protein>
    <submittedName>
        <fullName evidence="1">Uncharacterized protein</fullName>
    </submittedName>
</protein>
<accession>I0WM24</accession>
<dbReference type="EMBL" id="AJJH01000135">
    <property type="protein sequence ID" value="EID77440.1"/>
    <property type="molecule type" value="Genomic_DNA"/>
</dbReference>
<evidence type="ECO:0000313" key="1">
    <source>
        <dbReference type="EMBL" id="EID77440.1"/>
    </source>
</evidence>
<comment type="caution">
    <text evidence="1">The sequence shown here is derived from an EMBL/GenBank/DDBJ whole genome shotgun (WGS) entry which is preliminary data.</text>
</comment>
<sequence>MDSPGARAPTPSNPSNLAYAAYEFREALIPLQGITPDRCDAAATELRNRALVAEERFFAAAAGLPRRERTLAGHWENAAVMRYRHGLEVFARAEELGADMLAQLATHRRPSFPALTELCDVCTHARTLDQHQRPEMFGAITRRATARRLRTAPGDSAGADHDRTAGRSCIVDQAELRWRIRRDLTSLLVENALAGDGISREAERHLVPWLKLACETLDSPMSIDGLEDVAAQWRERRRPYMLAAADRADVIIVDPIPRQRATLWWKLVHGDEPPPPL</sequence>
<gene>
    <name evidence="1" type="ORF">W59_23870</name>
</gene>
<dbReference type="AlphaFoldDB" id="I0WM24"/>
<organism evidence="1 2">
    <name type="scientific">Rhodococcus opacus RKJ300 = JCM 13270</name>
    <dbReference type="NCBI Taxonomy" id="1165867"/>
    <lineage>
        <taxon>Bacteria</taxon>
        <taxon>Bacillati</taxon>
        <taxon>Actinomycetota</taxon>
        <taxon>Actinomycetes</taxon>
        <taxon>Mycobacteriales</taxon>
        <taxon>Nocardiaceae</taxon>
        <taxon>Rhodococcus</taxon>
    </lineage>
</organism>
<reference evidence="1 2" key="1">
    <citation type="journal article" date="2012" name="J. Bacteriol.">
        <title>Draft genome sequence of the nitrophenol-degrading actinomycete Rhodococcus imtechensis RKJ300.</title>
        <authorList>
            <person name="Vikram S."/>
            <person name="Kumar S."/>
            <person name="Subramanian S."/>
            <person name="Raghava G.P."/>
        </authorList>
    </citation>
    <scope>NUCLEOTIDE SEQUENCE [LARGE SCALE GENOMIC DNA]</scope>
    <source>
        <strain evidence="1 2">RKJ300</strain>
    </source>
</reference>
<evidence type="ECO:0000313" key="2">
    <source>
        <dbReference type="Proteomes" id="UP000006447"/>
    </source>
</evidence>
<dbReference type="RefSeq" id="WP_007299331.1">
    <property type="nucleotide sequence ID" value="NZ_AJJH01000135.1"/>
</dbReference>
<proteinExistence type="predicted"/>
<name>I0WM24_RHOOP</name>